<dbReference type="EMBL" id="RKHJ01000001">
    <property type="protein sequence ID" value="ROR66912.1"/>
    <property type="molecule type" value="Genomic_DNA"/>
</dbReference>
<protein>
    <submittedName>
        <fullName evidence="9">Serine/threonine protein kinase</fullName>
    </submittedName>
</protein>
<dbReference type="RefSeq" id="WP_123697845.1">
    <property type="nucleotide sequence ID" value="NZ_RKHJ01000001.1"/>
</dbReference>
<feature type="compositionally biased region" description="Low complexity" evidence="6">
    <location>
        <begin position="300"/>
        <end position="328"/>
    </location>
</feature>
<proteinExistence type="predicted"/>
<feature type="compositionally biased region" description="Low complexity" evidence="6">
    <location>
        <begin position="408"/>
        <end position="422"/>
    </location>
</feature>
<feature type="transmembrane region" description="Helical" evidence="7">
    <location>
        <begin position="336"/>
        <end position="357"/>
    </location>
</feature>
<dbReference type="GO" id="GO:0004674">
    <property type="term" value="F:protein serine/threonine kinase activity"/>
    <property type="evidence" value="ECO:0007669"/>
    <property type="project" value="UniProtKB-KW"/>
</dbReference>
<evidence type="ECO:0000313" key="10">
    <source>
        <dbReference type="Proteomes" id="UP000275456"/>
    </source>
</evidence>
<evidence type="ECO:0000259" key="8">
    <source>
        <dbReference type="PROSITE" id="PS50011"/>
    </source>
</evidence>
<dbReference type="InterPro" id="IPR000719">
    <property type="entry name" value="Prot_kinase_dom"/>
</dbReference>
<evidence type="ECO:0000256" key="6">
    <source>
        <dbReference type="SAM" id="MobiDB-lite"/>
    </source>
</evidence>
<dbReference type="Proteomes" id="UP000275456">
    <property type="component" value="Unassembled WGS sequence"/>
</dbReference>
<keyword evidence="7" id="KW-0812">Transmembrane</keyword>
<dbReference type="PROSITE" id="PS50011">
    <property type="entry name" value="PROTEIN_KINASE_DOM"/>
    <property type="match status" value="1"/>
</dbReference>
<dbReference type="SMART" id="SM00220">
    <property type="entry name" value="S_TKc"/>
    <property type="match status" value="1"/>
</dbReference>
<keyword evidence="9" id="KW-0723">Serine/threonine-protein kinase</keyword>
<evidence type="ECO:0000256" key="5">
    <source>
        <dbReference type="PROSITE-ProRule" id="PRU10141"/>
    </source>
</evidence>
<dbReference type="PROSITE" id="PS00108">
    <property type="entry name" value="PROTEIN_KINASE_ST"/>
    <property type="match status" value="1"/>
</dbReference>
<evidence type="ECO:0000313" key="9">
    <source>
        <dbReference type="EMBL" id="ROR66912.1"/>
    </source>
</evidence>
<organism evidence="9 10">
    <name type="scientific">Agrococcus jenensis</name>
    <dbReference type="NCBI Taxonomy" id="46353"/>
    <lineage>
        <taxon>Bacteria</taxon>
        <taxon>Bacillati</taxon>
        <taxon>Actinomycetota</taxon>
        <taxon>Actinomycetes</taxon>
        <taxon>Micrococcales</taxon>
        <taxon>Microbacteriaceae</taxon>
        <taxon>Agrococcus</taxon>
    </lineage>
</organism>
<dbReference type="SUPFAM" id="SSF56112">
    <property type="entry name" value="Protein kinase-like (PK-like)"/>
    <property type="match status" value="1"/>
</dbReference>
<dbReference type="Gene3D" id="1.10.510.10">
    <property type="entry name" value="Transferase(Phosphotransferase) domain 1"/>
    <property type="match status" value="1"/>
</dbReference>
<comment type="caution">
    <text evidence="9">The sequence shown here is derived from an EMBL/GenBank/DDBJ whole genome shotgun (WGS) entry which is preliminary data.</text>
</comment>
<dbReference type="GO" id="GO:0005524">
    <property type="term" value="F:ATP binding"/>
    <property type="evidence" value="ECO:0007669"/>
    <property type="project" value="UniProtKB-UniRule"/>
</dbReference>
<dbReference type="InterPro" id="IPR017441">
    <property type="entry name" value="Protein_kinase_ATP_BS"/>
</dbReference>
<dbReference type="InterPro" id="IPR011009">
    <property type="entry name" value="Kinase-like_dom_sf"/>
</dbReference>
<keyword evidence="7" id="KW-1133">Transmembrane helix</keyword>
<gene>
    <name evidence="9" type="ORF">EDD26_2307</name>
</gene>
<dbReference type="PANTHER" id="PTHR43289:SF34">
    <property type="entry name" value="SERINE_THREONINE-PROTEIN KINASE YBDM-RELATED"/>
    <property type="match status" value="1"/>
</dbReference>
<dbReference type="Pfam" id="PF00069">
    <property type="entry name" value="Pkinase"/>
    <property type="match status" value="1"/>
</dbReference>
<evidence type="ECO:0000256" key="1">
    <source>
        <dbReference type="ARBA" id="ARBA00022679"/>
    </source>
</evidence>
<keyword evidence="4 5" id="KW-0067">ATP-binding</keyword>
<dbReference type="OrthoDB" id="9762169at2"/>
<dbReference type="PANTHER" id="PTHR43289">
    <property type="entry name" value="MITOGEN-ACTIVATED PROTEIN KINASE KINASE KINASE 20-RELATED"/>
    <property type="match status" value="1"/>
</dbReference>
<reference evidence="9 10" key="1">
    <citation type="submission" date="2018-11" db="EMBL/GenBank/DDBJ databases">
        <title>Sequencing the genomes of 1000 actinobacteria strains.</title>
        <authorList>
            <person name="Klenk H.-P."/>
        </authorList>
    </citation>
    <scope>NUCLEOTIDE SEQUENCE [LARGE SCALE GENOMIC DNA]</scope>
    <source>
        <strain evidence="9 10">DSM 9580</strain>
    </source>
</reference>
<feature type="compositionally biased region" description="Gly residues" evidence="6">
    <location>
        <begin position="429"/>
        <end position="487"/>
    </location>
</feature>
<feature type="region of interest" description="Disordered" evidence="6">
    <location>
        <begin position="300"/>
        <end position="332"/>
    </location>
</feature>
<name>A0A3N2AVX6_9MICO</name>
<dbReference type="CDD" id="cd14014">
    <property type="entry name" value="STKc_PknB_like"/>
    <property type="match status" value="1"/>
</dbReference>
<dbReference type="InterPro" id="IPR008271">
    <property type="entry name" value="Ser/Thr_kinase_AS"/>
</dbReference>
<evidence type="ECO:0000256" key="4">
    <source>
        <dbReference type="ARBA" id="ARBA00022840"/>
    </source>
</evidence>
<feature type="domain" description="Protein kinase" evidence="8">
    <location>
        <begin position="17"/>
        <end position="285"/>
    </location>
</feature>
<evidence type="ECO:0000256" key="7">
    <source>
        <dbReference type="SAM" id="Phobius"/>
    </source>
</evidence>
<evidence type="ECO:0000256" key="3">
    <source>
        <dbReference type="ARBA" id="ARBA00022777"/>
    </source>
</evidence>
<dbReference type="PROSITE" id="PS00107">
    <property type="entry name" value="PROTEIN_KINASE_ATP"/>
    <property type="match status" value="1"/>
</dbReference>
<keyword evidence="7" id="KW-0472">Membrane</keyword>
<feature type="region of interest" description="Disordered" evidence="6">
    <location>
        <begin position="408"/>
        <end position="487"/>
    </location>
</feature>
<evidence type="ECO:0000256" key="2">
    <source>
        <dbReference type="ARBA" id="ARBA00022741"/>
    </source>
</evidence>
<accession>A0A3N2AVX6</accession>
<keyword evidence="3 9" id="KW-0418">Kinase</keyword>
<sequence>MQAVDPLQPGSVLVGRYRLGALLGSGGMAFVHRATDEVLRREVALKVLVPTTSDSTELQRVRSEIDLLATLSHRALVTLFDAGSTTLDGRDITYLVMELVDGPTLAARLALGPPPEPDVARMARDLAEALVVVHASGVVHRDLKPANILLAPSPLPGREFDAKLADFGIASLVDAARLTATGMVLGTAAYLSPEQATGARVGPSSDVYSLGLVLLESLTGQREFPGTMIESLSARLTRDPVIPGSVGYEWKSLLTAMTARDPAARPTAAAVLDRLADVAGGAPLLVGAAAATAAAMAPSPAPTAALPAHAGATGSATTTADTAPAQASRRPRRRPWMLVGGVAAAVAIVGAVVAFTLQGLPTTPAAVAPTDSSVPAVAVTPPPATSEPVVVDPVVEQPVVEQPVVQQPVVEQPVEEPVVNEPATNTGNNGNGNGGAGNGGSGSGNGGGGSGAGSGGGGGGGSGNGGGGNGGGGNGGGGNGNGGNGNG</sequence>
<dbReference type="AlphaFoldDB" id="A0A3N2AVX6"/>
<keyword evidence="1" id="KW-0808">Transferase</keyword>
<keyword evidence="2 5" id="KW-0547">Nucleotide-binding</keyword>
<keyword evidence="10" id="KW-1185">Reference proteome</keyword>
<feature type="binding site" evidence="5">
    <location>
        <position position="46"/>
    </location>
    <ligand>
        <name>ATP</name>
        <dbReference type="ChEBI" id="CHEBI:30616"/>
    </ligand>
</feature>
<dbReference type="Gene3D" id="3.30.200.20">
    <property type="entry name" value="Phosphorylase Kinase, domain 1"/>
    <property type="match status" value="1"/>
</dbReference>